<evidence type="ECO:0008006" key="3">
    <source>
        <dbReference type="Google" id="ProtNLM"/>
    </source>
</evidence>
<dbReference type="Proteomes" id="UP001258315">
    <property type="component" value="Unassembled WGS sequence"/>
</dbReference>
<name>A0ABU3H0N1_9SPHI</name>
<sequence length="288" mass="34587">MFLLLFFNLFSLLRVLYYSIYKTLYPKLRLFNKRQKAAPITQHMRINDDEDCIAFYQEALDHLQDSGIEYLLGGAFAIFHYSGIYRDTKDLDVYCKSVDCPRIMKYFAERGYETQFTDARWLAKIFKGDYFIDLIFDTVNNICKVDDTWFERAVDASFFDRNLRLLGPEELIWSKIYVQNRERYDGADINHLLVQYGKNLDWKHLLFRLDQHWQLLLGQLVNFQFVYPADYQEIIPRWIYDELLRRAAEQFDLPSPEEKVCRGPMIDQTQYSVDVKDWDYKSYTIKTV</sequence>
<dbReference type="EMBL" id="JAVLVU010000001">
    <property type="protein sequence ID" value="MDT3405246.1"/>
    <property type="molecule type" value="Genomic_DNA"/>
</dbReference>
<evidence type="ECO:0000313" key="1">
    <source>
        <dbReference type="EMBL" id="MDT3405246.1"/>
    </source>
</evidence>
<proteinExistence type="predicted"/>
<reference evidence="2" key="1">
    <citation type="submission" date="2023-07" db="EMBL/GenBank/DDBJ databases">
        <title>Functional and genomic diversity of the sorghum phyllosphere microbiome.</title>
        <authorList>
            <person name="Shade A."/>
        </authorList>
    </citation>
    <scope>NUCLEOTIDE SEQUENCE [LARGE SCALE GENOMIC DNA]</scope>
    <source>
        <strain evidence="2">SORGH_AS_0422</strain>
    </source>
</reference>
<dbReference type="Gene3D" id="3.30.460.40">
    <property type="match status" value="1"/>
</dbReference>
<organism evidence="1 2">
    <name type="scientific">Mucilaginibacter terrae</name>
    <dbReference type="NCBI Taxonomy" id="1955052"/>
    <lineage>
        <taxon>Bacteria</taxon>
        <taxon>Pseudomonadati</taxon>
        <taxon>Bacteroidota</taxon>
        <taxon>Sphingobacteriia</taxon>
        <taxon>Sphingobacteriales</taxon>
        <taxon>Sphingobacteriaceae</taxon>
        <taxon>Mucilaginibacter</taxon>
    </lineage>
</organism>
<accession>A0ABU3H0N1</accession>
<protein>
    <recommendedName>
        <fullName evidence="3">Nucleotidyltransferase family protein</fullName>
    </recommendedName>
</protein>
<dbReference type="Pfam" id="PF14907">
    <property type="entry name" value="NTP_transf_5"/>
    <property type="match status" value="1"/>
</dbReference>
<gene>
    <name evidence="1" type="ORF">QE417_004318</name>
</gene>
<comment type="caution">
    <text evidence="1">The sequence shown here is derived from an EMBL/GenBank/DDBJ whole genome shotgun (WGS) entry which is preliminary data.</text>
</comment>
<dbReference type="InterPro" id="IPR043519">
    <property type="entry name" value="NT_sf"/>
</dbReference>
<keyword evidence="2" id="KW-1185">Reference proteome</keyword>
<dbReference type="InterPro" id="IPR039498">
    <property type="entry name" value="NTP_transf_5"/>
</dbReference>
<evidence type="ECO:0000313" key="2">
    <source>
        <dbReference type="Proteomes" id="UP001258315"/>
    </source>
</evidence>
<dbReference type="SUPFAM" id="SSF81301">
    <property type="entry name" value="Nucleotidyltransferase"/>
    <property type="match status" value="1"/>
</dbReference>